<evidence type="ECO:0000256" key="2">
    <source>
        <dbReference type="ARBA" id="ARBA00022679"/>
    </source>
</evidence>
<dbReference type="InterPro" id="IPR046348">
    <property type="entry name" value="SIS_dom_sf"/>
</dbReference>
<dbReference type="InterPro" id="IPR000281">
    <property type="entry name" value="HTH_RpiR"/>
</dbReference>
<dbReference type="SUPFAM" id="SSF46689">
    <property type="entry name" value="Homeodomain-like"/>
    <property type="match status" value="1"/>
</dbReference>
<comment type="similarity">
    <text evidence="1">In the N-terminal section; belongs to the bacterial glucokinase family.</text>
</comment>
<keyword evidence="10" id="KW-0963">Cytoplasm</keyword>
<dbReference type="InterPro" id="IPR035472">
    <property type="entry name" value="RpiR-like_SIS"/>
</dbReference>
<evidence type="ECO:0000256" key="9">
    <source>
        <dbReference type="ARBA" id="ARBA00049060"/>
    </source>
</evidence>
<keyword evidence="10" id="KW-0067">ATP-binding</keyword>
<keyword evidence="3 10" id="KW-0418">Kinase</keyword>
<dbReference type="Gene3D" id="3.30.420.40">
    <property type="match status" value="1"/>
</dbReference>
<dbReference type="Gene3D" id="1.10.10.10">
    <property type="entry name" value="Winged helix-like DNA-binding domain superfamily/Winged helix DNA-binding domain"/>
    <property type="match status" value="1"/>
</dbReference>
<evidence type="ECO:0000259" key="11">
    <source>
        <dbReference type="PROSITE" id="PS51071"/>
    </source>
</evidence>
<dbReference type="NCBIfam" id="TIGR00749">
    <property type="entry name" value="glk"/>
    <property type="match status" value="1"/>
</dbReference>
<keyword evidence="5" id="KW-0238">DNA-binding</keyword>
<keyword evidence="8" id="KW-0511">Multifunctional enzyme</keyword>
<keyword evidence="7" id="KW-0804">Transcription</keyword>
<dbReference type="Pfam" id="PF01418">
    <property type="entry name" value="HTH_6"/>
    <property type="match status" value="1"/>
</dbReference>
<dbReference type="SUPFAM" id="SSF53697">
    <property type="entry name" value="SIS domain"/>
    <property type="match status" value="1"/>
</dbReference>
<keyword evidence="6 10" id="KW-0324">Glycolysis</keyword>
<dbReference type="SUPFAM" id="SSF53067">
    <property type="entry name" value="Actin-like ATPase domain"/>
    <property type="match status" value="1"/>
</dbReference>
<protein>
    <recommendedName>
        <fullName evidence="10">Glucokinase</fullName>
        <ecNumber evidence="10">2.7.1.2</ecNumber>
    </recommendedName>
    <alternativeName>
        <fullName evidence="10">Glucose kinase</fullName>
    </alternativeName>
</protein>
<proteinExistence type="inferred from homology"/>
<accession>A0ABU9Z2L0</accession>
<evidence type="ECO:0000313" key="13">
    <source>
        <dbReference type="EMBL" id="MEN3070205.1"/>
    </source>
</evidence>
<gene>
    <name evidence="10" type="primary">glk</name>
    <name evidence="13" type="ORF">ABDB84_17100</name>
</gene>
<keyword evidence="10" id="KW-0547">Nucleotide-binding</keyword>
<dbReference type="CDD" id="cd05013">
    <property type="entry name" value="SIS_RpiR"/>
    <property type="match status" value="1"/>
</dbReference>
<evidence type="ECO:0000256" key="8">
    <source>
        <dbReference type="ARBA" id="ARBA00023268"/>
    </source>
</evidence>
<evidence type="ECO:0000256" key="5">
    <source>
        <dbReference type="ARBA" id="ARBA00023125"/>
    </source>
</evidence>
<evidence type="ECO:0000256" key="6">
    <source>
        <dbReference type="ARBA" id="ARBA00023152"/>
    </source>
</evidence>
<dbReference type="InterPro" id="IPR009057">
    <property type="entry name" value="Homeodomain-like_sf"/>
</dbReference>
<evidence type="ECO:0000256" key="3">
    <source>
        <dbReference type="ARBA" id="ARBA00022777"/>
    </source>
</evidence>
<evidence type="ECO:0000256" key="4">
    <source>
        <dbReference type="ARBA" id="ARBA00023015"/>
    </source>
</evidence>
<dbReference type="Gene3D" id="3.40.367.20">
    <property type="match status" value="1"/>
</dbReference>
<evidence type="ECO:0000259" key="12">
    <source>
        <dbReference type="PROSITE" id="PS51464"/>
    </source>
</evidence>
<dbReference type="InterPro" id="IPR050201">
    <property type="entry name" value="Bacterial_glucokinase"/>
</dbReference>
<evidence type="ECO:0000256" key="1">
    <source>
        <dbReference type="ARBA" id="ARBA00007693"/>
    </source>
</evidence>
<evidence type="ECO:0000256" key="7">
    <source>
        <dbReference type="ARBA" id="ARBA00023163"/>
    </source>
</evidence>
<dbReference type="EC" id="2.7.1.2" evidence="10"/>
<dbReference type="CDD" id="cd24008">
    <property type="entry name" value="ASKHA_NBD_GLK"/>
    <property type="match status" value="1"/>
</dbReference>
<dbReference type="Pfam" id="PF01380">
    <property type="entry name" value="SIS"/>
    <property type="match status" value="1"/>
</dbReference>
<dbReference type="HAMAP" id="MF_00524">
    <property type="entry name" value="Glucokinase"/>
    <property type="match status" value="1"/>
</dbReference>
<comment type="catalytic activity">
    <reaction evidence="9 10">
        <text>D-glucose + ATP = D-glucose 6-phosphate + ADP + H(+)</text>
        <dbReference type="Rhea" id="RHEA:17825"/>
        <dbReference type="ChEBI" id="CHEBI:4167"/>
        <dbReference type="ChEBI" id="CHEBI:15378"/>
        <dbReference type="ChEBI" id="CHEBI:30616"/>
        <dbReference type="ChEBI" id="CHEBI:61548"/>
        <dbReference type="ChEBI" id="CHEBI:456216"/>
        <dbReference type="EC" id="2.7.1.2"/>
    </reaction>
</comment>
<dbReference type="GO" id="GO:0004340">
    <property type="term" value="F:glucokinase activity"/>
    <property type="evidence" value="ECO:0007669"/>
    <property type="project" value="UniProtKB-EC"/>
</dbReference>
<feature type="domain" description="SIS" evidence="12">
    <location>
        <begin position="449"/>
        <end position="592"/>
    </location>
</feature>
<dbReference type="EMBL" id="JBDIVE010000011">
    <property type="protein sequence ID" value="MEN3070205.1"/>
    <property type="molecule type" value="Genomic_DNA"/>
</dbReference>
<sequence>MPAYDSPRLLADIGATFARFALEQAPGRIDHVVVLNCDDYAGFEDVTRAYLQSQAQQVRHAAIAIANPIDGDQVRMTNRNWAFSIEAVRQALQLDTLLVVNDFTALAMALPRLTANDRVQIGAGLARENAVIGLLGPGTGLGVSGLIPTAERWVTLGSEGGHASFSPSDARELTILQYAWQRYPHVSAERLVSGGGIELCYEALSVAAGRGAQRLAAPLIVDAALSGKDAICSDALQCFCAMLGTIAGDLALTLGAFGGVYIGGGIVPRLGQFFAESAFRQRFEAKGRFASYLAGIPTYVISAAQPALLGVSAILSDALRHHAGNTGDSHLLALIRRSRDSFSRAEQQVADLVMLKPRSVLGEPVAGIAQMAGVSQPTVIRFCRSLGFEGLQDFKLKLASGLTGTLPVRHSQVRHSDGVPDISAKVLDNTASAILRLRDTLNMAAIDAATELLSKAKRLELYGIGNSGLVAQDGQHKFFRCGVPCVAYADTQLQKMSARTLAAGDVVIAVSSSGRVAELLEAVALAQAGGAAVIAITTSQSPLARRADVSISVDHDEDSDRFLAMISRILHLLVIDILTVGLVLHGAEPRIPDEDQPGQISHVS</sequence>
<dbReference type="InterPro" id="IPR001347">
    <property type="entry name" value="SIS_dom"/>
</dbReference>
<keyword evidence="14" id="KW-1185">Reference proteome</keyword>
<evidence type="ECO:0000313" key="14">
    <source>
        <dbReference type="Proteomes" id="UP001410394"/>
    </source>
</evidence>
<dbReference type="NCBIfam" id="NF001416">
    <property type="entry name" value="PRK00292.1-3"/>
    <property type="match status" value="1"/>
</dbReference>
<dbReference type="InterPro" id="IPR003836">
    <property type="entry name" value="Glucokinase"/>
</dbReference>
<dbReference type="Gene3D" id="3.40.50.10490">
    <property type="entry name" value="Glucose-6-phosphate isomerase like protein, domain 1"/>
    <property type="match status" value="1"/>
</dbReference>
<comment type="caution">
    <text evidence="10">Lacks conserved residue(s) required for the propagation of feature annotation.</text>
</comment>
<comment type="subcellular location">
    <subcellularLocation>
        <location evidence="10">Cytoplasm</location>
    </subcellularLocation>
</comment>
<reference evidence="13 14" key="1">
    <citation type="journal article" date="2018" name="Int. J. Syst. Evol. Microbiol.">
        <title>Uliginosibacterium sediminicola sp. nov., isolated from freshwater sediment.</title>
        <authorList>
            <person name="Hwang W.M."/>
            <person name="Kim S.M."/>
            <person name="Kang K."/>
            <person name="Ahn T.Y."/>
        </authorList>
    </citation>
    <scope>NUCLEOTIDE SEQUENCE [LARGE SCALE GENOMIC DNA]</scope>
    <source>
        <strain evidence="13 14">M1-21</strain>
    </source>
</reference>
<dbReference type="InterPro" id="IPR036388">
    <property type="entry name" value="WH-like_DNA-bd_sf"/>
</dbReference>
<comment type="caution">
    <text evidence="13">The sequence shown here is derived from an EMBL/GenBank/DDBJ whole genome shotgun (WGS) entry which is preliminary data.</text>
</comment>
<dbReference type="Proteomes" id="UP001410394">
    <property type="component" value="Unassembled WGS sequence"/>
</dbReference>
<organism evidence="13 14">
    <name type="scientific">Uliginosibacterium sediminicola</name>
    <dbReference type="NCBI Taxonomy" id="2024550"/>
    <lineage>
        <taxon>Bacteria</taxon>
        <taxon>Pseudomonadati</taxon>
        <taxon>Pseudomonadota</taxon>
        <taxon>Betaproteobacteria</taxon>
        <taxon>Rhodocyclales</taxon>
        <taxon>Zoogloeaceae</taxon>
        <taxon>Uliginosibacterium</taxon>
    </lineage>
</organism>
<name>A0ABU9Z2L0_9RHOO</name>
<dbReference type="PANTHER" id="PTHR47690:SF1">
    <property type="entry name" value="GLUCOKINASE"/>
    <property type="match status" value="1"/>
</dbReference>
<dbReference type="Pfam" id="PF02685">
    <property type="entry name" value="Glucokinase"/>
    <property type="match status" value="1"/>
</dbReference>
<keyword evidence="4" id="KW-0805">Transcription regulation</keyword>
<dbReference type="RefSeq" id="WP_345920980.1">
    <property type="nucleotide sequence ID" value="NZ_JBDIVE010000011.1"/>
</dbReference>
<dbReference type="PROSITE" id="PS51071">
    <property type="entry name" value="HTH_RPIR"/>
    <property type="match status" value="1"/>
</dbReference>
<feature type="domain" description="HTH rpiR-type" evidence="11">
    <location>
        <begin position="329"/>
        <end position="405"/>
    </location>
</feature>
<dbReference type="InterPro" id="IPR043129">
    <property type="entry name" value="ATPase_NBD"/>
</dbReference>
<comment type="similarity">
    <text evidence="10">Belongs to the bacterial glucokinase family.</text>
</comment>
<dbReference type="PANTHER" id="PTHR47690">
    <property type="entry name" value="GLUCOKINASE"/>
    <property type="match status" value="1"/>
</dbReference>
<dbReference type="PROSITE" id="PS51464">
    <property type="entry name" value="SIS"/>
    <property type="match status" value="1"/>
</dbReference>
<keyword evidence="2 10" id="KW-0808">Transferase</keyword>
<evidence type="ECO:0000256" key="10">
    <source>
        <dbReference type="HAMAP-Rule" id="MF_00524"/>
    </source>
</evidence>